<organism evidence="1 2">
    <name type="scientific">Calycina marina</name>
    <dbReference type="NCBI Taxonomy" id="1763456"/>
    <lineage>
        <taxon>Eukaryota</taxon>
        <taxon>Fungi</taxon>
        <taxon>Dikarya</taxon>
        <taxon>Ascomycota</taxon>
        <taxon>Pezizomycotina</taxon>
        <taxon>Leotiomycetes</taxon>
        <taxon>Helotiales</taxon>
        <taxon>Pezizellaceae</taxon>
        <taxon>Calycina</taxon>
    </lineage>
</organism>
<comment type="caution">
    <text evidence="1">The sequence shown here is derived from an EMBL/GenBank/DDBJ whole genome shotgun (WGS) entry which is preliminary data.</text>
</comment>
<name>A0A9P8CGH1_9HELO</name>
<protein>
    <submittedName>
        <fullName evidence="1">Uncharacterized protein</fullName>
    </submittedName>
</protein>
<proteinExistence type="predicted"/>
<gene>
    <name evidence="1" type="ORF">BJ878DRAFT_562831</name>
</gene>
<dbReference type="AlphaFoldDB" id="A0A9P8CGH1"/>
<reference evidence="1" key="1">
    <citation type="journal article" date="2021" name="IMA Fungus">
        <title>Genomic characterization of three marine fungi, including Emericellopsis atlantica sp. nov. with signatures of a generalist lifestyle and marine biomass degradation.</title>
        <authorList>
            <person name="Hagestad O.C."/>
            <person name="Hou L."/>
            <person name="Andersen J.H."/>
            <person name="Hansen E.H."/>
            <person name="Altermark B."/>
            <person name="Li C."/>
            <person name="Kuhnert E."/>
            <person name="Cox R.J."/>
            <person name="Crous P.W."/>
            <person name="Spatafora J.W."/>
            <person name="Lail K."/>
            <person name="Amirebrahimi M."/>
            <person name="Lipzen A."/>
            <person name="Pangilinan J."/>
            <person name="Andreopoulos W."/>
            <person name="Hayes R.D."/>
            <person name="Ng V."/>
            <person name="Grigoriev I.V."/>
            <person name="Jackson S.A."/>
            <person name="Sutton T.D.S."/>
            <person name="Dobson A.D.W."/>
            <person name="Rama T."/>
        </authorList>
    </citation>
    <scope>NUCLEOTIDE SEQUENCE</scope>
    <source>
        <strain evidence="1">TRa3180A</strain>
    </source>
</reference>
<evidence type="ECO:0000313" key="1">
    <source>
        <dbReference type="EMBL" id="KAG9245817.1"/>
    </source>
</evidence>
<evidence type="ECO:0000313" key="2">
    <source>
        <dbReference type="Proteomes" id="UP000887226"/>
    </source>
</evidence>
<accession>A0A9P8CGH1</accession>
<sequence length="200" mass="23079">MSFEFPDTSSLAFSFQLGLYPSHYLLEYMERAKEVLPRSQFITAECGLATVLTLKNYSLRFYLPKLFSSCVQALPPFRTVDRLQKNWEGRSFSNFHSMEECHLIIFGQFERPRLWSVFHFIPCIFLSHAVVPLDSTILKRRETCIRLVTNDAMGCWHECVRVVWVLSSHPAASSLQTPRGVTSPANCTFSFAEPLFWLPL</sequence>
<dbReference type="Proteomes" id="UP000887226">
    <property type="component" value="Unassembled WGS sequence"/>
</dbReference>
<keyword evidence="2" id="KW-1185">Reference proteome</keyword>
<dbReference type="EMBL" id="MU253829">
    <property type="protein sequence ID" value="KAG9245817.1"/>
    <property type="molecule type" value="Genomic_DNA"/>
</dbReference>